<dbReference type="FunFam" id="3.40.1030.10:FF:000002">
    <property type="entry name" value="Anthranilate phosphoribosyltransferase"/>
    <property type="match status" value="1"/>
</dbReference>
<evidence type="ECO:0000256" key="7">
    <source>
        <dbReference type="ARBA" id="ARBA00052328"/>
    </source>
</evidence>
<evidence type="ECO:0000259" key="10">
    <source>
        <dbReference type="Pfam" id="PF00591"/>
    </source>
</evidence>
<dbReference type="GO" id="GO:0004048">
    <property type="term" value="F:anthranilate phosphoribosyltransferase activity"/>
    <property type="evidence" value="ECO:0007669"/>
    <property type="project" value="UniProtKB-UniRule"/>
</dbReference>
<protein>
    <recommendedName>
        <fullName evidence="9">Anthranilate phosphoribosyltransferase</fullName>
        <ecNumber evidence="9">2.4.2.18</ecNumber>
    </recommendedName>
</protein>
<comment type="function">
    <text evidence="9">Catalyzes the transfer of the phosphoribosyl group of 5-phosphorylribose-1-pyrophosphate (PRPP) to anthranilate to yield N-(5'-phosphoribosyl)-anthranilate (PRA).</text>
</comment>
<feature type="binding site" evidence="9">
    <location>
        <position position="80"/>
    </location>
    <ligand>
        <name>anthranilate</name>
        <dbReference type="ChEBI" id="CHEBI:16567"/>
        <label>1</label>
    </ligand>
</feature>
<dbReference type="Gene3D" id="3.40.1030.10">
    <property type="entry name" value="Nucleoside phosphorylase/phosphoribosyltransferase catalytic domain"/>
    <property type="match status" value="1"/>
</dbReference>
<keyword evidence="9" id="KW-0479">Metal-binding</keyword>
<dbReference type="Pfam" id="PF02885">
    <property type="entry name" value="Glycos_trans_3N"/>
    <property type="match status" value="1"/>
</dbReference>
<feature type="domain" description="Glycosyl transferase family 3 N-terminal" evidence="11">
    <location>
        <begin position="3"/>
        <end position="64"/>
    </location>
</feature>
<feature type="binding site" evidence="9">
    <location>
        <begin position="108"/>
        <end position="116"/>
    </location>
    <ligand>
        <name>5-phospho-alpha-D-ribose 1-diphosphate</name>
        <dbReference type="ChEBI" id="CHEBI:58017"/>
    </ligand>
</feature>
<dbReference type="GO" id="GO:0000162">
    <property type="term" value="P:L-tryptophan biosynthetic process"/>
    <property type="evidence" value="ECO:0007669"/>
    <property type="project" value="UniProtKB-UniRule"/>
</dbReference>
<keyword evidence="4 9" id="KW-0808">Transferase</keyword>
<feature type="binding site" evidence="9">
    <location>
        <begin position="83"/>
        <end position="84"/>
    </location>
    <ligand>
        <name>5-phospho-alpha-D-ribose 1-diphosphate</name>
        <dbReference type="ChEBI" id="CHEBI:58017"/>
    </ligand>
</feature>
<comment type="similarity">
    <text evidence="8">In the C-terminal section; belongs to the anthranilate phosphoribosyltransferase family.</text>
</comment>
<feature type="binding site" evidence="9">
    <location>
        <position position="111"/>
    </location>
    <ligand>
        <name>anthranilate</name>
        <dbReference type="ChEBI" id="CHEBI:16567"/>
        <label>1</label>
    </ligand>
</feature>
<dbReference type="InterPro" id="IPR000312">
    <property type="entry name" value="Glycosyl_Trfase_fam3"/>
</dbReference>
<dbReference type="STRING" id="1838280.A6M21_03055"/>
<reference evidence="12 13" key="1">
    <citation type="submission" date="2016-04" db="EMBL/GenBank/DDBJ databases">
        <authorList>
            <person name="Evans L.H."/>
            <person name="Alamgir A."/>
            <person name="Owens N."/>
            <person name="Weber N.D."/>
            <person name="Virtaneva K."/>
            <person name="Barbian K."/>
            <person name="Babar A."/>
            <person name="Rosenke K."/>
        </authorList>
    </citation>
    <scope>NUCLEOTIDE SEQUENCE [LARGE SCALE GENOMIC DNA]</scope>
    <source>
        <strain evidence="12 13">LMa1</strain>
    </source>
</reference>
<comment type="similarity">
    <text evidence="9">Belongs to the anthranilate phosphoribosyltransferase family.</text>
</comment>
<evidence type="ECO:0000256" key="6">
    <source>
        <dbReference type="ARBA" id="ARBA00023141"/>
    </source>
</evidence>
<evidence type="ECO:0000256" key="4">
    <source>
        <dbReference type="ARBA" id="ARBA00022679"/>
    </source>
</evidence>
<dbReference type="RefSeq" id="WP_066666150.1">
    <property type="nucleotide sequence ID" value="NZ_LYVF01000013.1"/>
</dbReference>
<feature type="binding site" evidence="9">
    <location>
        <position position="166"/>
    </location>
    <ligand>
        <name>anthranilate</name>
        <dbReference type="ChEBI" id="CHEBI:16567"/>
        <label>2</label>
    </ligand>
</feature>
<comment type="pathway">
    <text evidence="1 9">Amino-acid biosynthesis; L-tryptophan biosynthesis; L-tryptophan from chorismate: step 2/5.</text>
</comment>
<dbReference type="InterPro" id="IPR036320">
    <property type="entry name" value="Glycosyl_Trfase_fam3_N_dom_sf"/>
</dbReference>
<accession>A0A1B7LIX3</accession>
<evidence type="ECO:0000256" key="3">
    <source>
        <dbReference type="ARBA" id="ARBA00022676"/>
    </source>
</evidence>
<feature type="binding site" evidence="9">
    <location>
        <position position="92"/>
    </location>
    <ligand>
        <name>Mg(2+)</name>
        <dbReference type="ChEBI" id="CHEBI:18420"/>
        <label>1</label>
    </ligand>
</feature>
<feature type="binding site" evidence="9">
    <location>
        <position position="225"/>
    </location>
    <ligand>
        <name>Mg(2+)</name>
        <dbReference type="ChEBI" id="CHEBI:18420"/>
        <label>2</label>
    </ligand>
</feature>
<comment type="caution">
    <text evidence="9">Lacks conserved residue(s) required for the propagation of feature annotation.</text>
</comment>
<keyword evidence="5 9" id="KW-0822">Tryptophan biosynthesis</keyword>
<feature type="binding site" evidence="9">
    <location>
        <position position="120"/>
    </location>
    <ligand>
        <name>5-phospho-alpha-D-ribose 1-diphosphate</name>
        <dbReference type="ChEBI" id="CHEBI:58017"/>
    </ligand>
</feature>
<dbReference type="HAMAP" id="MF_00211">
    <property type="entry name" value="TrpD"/>
    <property type="match status" value="1"/>
</dbReference>
<evidence type="ECO:0000313" key="13">
    <source>
        <dbReference type="Proteomes" id="UP000078532"/>
    </source>
</evidence>
<evidence type="ECO:0000256" key="2">
    <source>
        <dbReference type="ARBA" id="ARBA00022605"/>
    </source>
</evidence>
<comment type="catalytic activity">
    <reaction evidence="7 9">
        <text>N-(5-phospho-beta-D-ribosyl)anthranilate + diphosphate = 5-phospho-alpha-D-ribose 1-diphosphate + anthranilate</text>
        <dbReference type="Rhea" id="RHEA:11768"/>
        <dbReference type="ChEBI" id="CHEBI:16567"/>
        <dbReference type="ChEBI" id="CHEBI:18277"/>
        <dbReference type="ChEBI" id="CHEBI:33019"/>
        <dbReference type="ChEBI" id="CHEBI:58017"/>
        <dbReference type="EC" id="2.4.2.18"/>
    </reaction>
</comment>
<dbReference type="GO" id="GO:0000287">
    <property type="term" value="F:magnesium ion binding"/>
    <property type="evidence" value="ECO:0007669"/>
    <property type="project" value="UniProtKB-UniRule"/>
</dbReference>
<dbReference type="EC" id="2.4.2.18" evidence="9"/>
<dbReference type="InterPro" id="IPR005940">
    <property type="entry name" value="Anthranilate_Pribosyl_Tfrase"/>
</dbReference>
<name>A0A1B7LIX3_9FIRM</name>
<sequence>MIKEAINRVVAGGSLDEEEAERVMEDIMGGRASAAQIAALLTALRLKGETVAEITGFARVMRRLATPVRCRFPVAVDTCGTGGDGAGTFNISTAAALVIAGAGVPVAKHGNRSASSRCGSADVLETLGVHLDLPAAALEGCLEEVGMAFLFAPALHKAMKHAAGPRREIGIRTVFNVLGPLTNPAGAGAQVLGVYSPELVPRLARVLCRLGVRRAFVVHGAGGLDEVSPAGPAQVSEVDEGAVRDFTLDPAACGLPRAPVEALAGGGAEENAAIIREILCGVTGPRRDAVLINAALGLVAAGAAADIPGGLALAAQSIDSGEAQAKLEALIDYTRRAARQVASL</sequence>
<evidence type="ECO:0000256" key="1">
    <source>
        <dbReference type="ARBA" id="ARBA00004907"/>
    </source>
</evidence>
<keyword evidence="3 9" id="KW-0328">Glycosyltransferase</keyword>
<organism evidence="12 13">
    <name type="scientific">Desulfotomaculum copahuensis</name>
    <dbReference type="NCBI Taxonomy" id="1838280"/>
    <lineage>
        <taxon>Bacteria</taxon>
        <taxon>Bacillati</taxon>
        <taxon>Bacillota</taxon>
        <taxon>Clostridia</taxon>
        <taxon>Eubacteriales</taxon>
        <taxon>Desulfotomaculaceae</taxon>
        <taxon>Desulfotomaculum</taxon>
    </lineage>
</organism>
<comment type="subunit">
    <text evidence="9">Homodimer.</text>
</comment>
<feature type="binding site" evidence="9">
    <location>
        <begin position="90"/>
        <end position="93"/>
    </location>
    <ligand>
        <name>5-phospho-alpha-D-ribose 1-diphosphate</name>
        <dbReference type="ChEBI" id="CHEBI:58017"/>
    </ligand>
</feature>
<feature type="domain" description="Glycosyl transferase family 3" evidence="10">
    <location>
        <begin position="75"/>
        <end position="323"/>
    </location>
</feature>
<dbReference type="GO" id="GO:0005829">
    <property type="term" value="C:cytosol"/>
    <property type="evidence" value="ECO:0007669"/>
    <property type="project" value="TreeGrafter"/>
</dbReference>
<evidence type="ECO:0000313" key="12">
    <source>
        <dbReference type="EMBL" id="OAT86421.1"/>
    </source>
</evidence>
<dbReference type="SUPFAM" id="SSF47648">
    <property type="entry name" value="Nucleoside phosphorylase/phosphoribosyltransferase N-terminal domain"/>
    <property type="match status" value="1"/>
</dbReference>
<evidence type="ECO:0000256" key="8">
    <source>
        <dbReference type="ARBA" id="ARBA00061188"/>
    </source>
</evidence>
<feature type="binding site" evidence="9">
    <location>
        <position position="226"/>
    </location>
    <ligand>
        <name>Mg(2+)</name>
        <dbReference type="ChEBI" id="CHEBI:18420"/>
        <label>2</label>
    </ligand>
</feature>
<dbReference type="Pfam" id="PF00591">
    <property type="entry name" value="Glycos_transf_3"/>
    <property type="match status" value="1"/>
</dbReference>
<dbReference type="AlphaFoldDB" id="A0A1B7LIX3"/>
<comment type="caution">
    <text evidence="12">The sequence shown here is derived from an EMBL/GenBank/DDBJ whole genome shotgun (WGS) entry which is preliminary data.</text>
</comment>
<dbReference type="Gene3D" id="1.20.970.10">
    <property type="entry name" value="Transferase, Pyrimidine Nucleoside Phosphorylase, Chain C"/>
    <property type="match status" value="1"/>
</dbReference>
<dbReference type="PANTHER" id="PTHR43285:SF2">
    <property type="entry name" value="ANTHRANILATE PHOSPHORIBOSYLTRANSFERASE"/>
    <property type="match status" value="1"/>
</dbReference>
<dbReference type="UniPathway" id="UPA00035">
    <property type="reaction ID" value="UER00041"/>
</dbReference>
<comment type="cofactor">
    <cofactor evidence="9">
        <name>Mg(2+)</name>
        <dbReference type="ChEBI" id="CHEBI:18420"/>
    </cofactor>
    <text evidence="9">Binds 2 magnesium ions per monomer.</text>
</comment>
<evidence type="ECO:0000259" key="11">
    <source>
        <dbReference type="Pfam" id="PF02885"/>
    </source>
</evidence>
<gene>
    <name evidence="9" type="primary">trpD</name>
    <name evidence="12" type="ORF">A6M21_03055</name>
</gene>
<feature type="binding site" evidence="9">
    <location>
        <position position="88"/>
    </location>
    <ligand>
        <name>5-phospho-alpha-D-ribose 1-diphosphate</name>
        <dbReference type="ChEBI" id="CHEBI:58017"/>
    </ligand>
</feature>
<dbReference type="InterPro" id="IPR035902">
    <property type="entry name" value="Nuc_phospho_transferase"/>
</dbReference>
<dbReference type="EMBL" id="LYVF01000013">
    <property type="protein sequence ID" value="OAT86421.1"/>
    <property type="molecule type" value="Genomic_DNA"/>
</dbReference>
<keyword evidence="9" id="KW-0460">Magnesium</keyword>
<feature type="binding site" evidence="9">
    <location>
        <position position="80"/>
    </location>
    <ligand>
        <name>5-phospho-alpha-D-ribose 1-diphosphate</name>
        <dbReference type="ChEBI" id="CHEBI:58017"/>
    </ligand>
</feature>
<keyword evidence="13" id="KW-1185">Reference proteome</keyword>
<dbReference type="OrthoDB" id="9806430at2"/>
<keyword evidence="6 9" id="KW-0057">Aromatic amino acid biosynthesis</keyword>
<evidence type="ECO:0000256" key="5">
    <source>
        <dbReference type="ARBA" id="ARBA00022822"/>
    </source>
</evidence>
<dbReference type="SUPFAM" id="SSF52418">
    <property type="entry name" value="Nucleoside phosphorylase/phosphoribosyltransferase catalytic domain"/>
    <property type="match status" value="1"/>
</dbReference>
<dbReference type="PANTHER" id="PTHR43285">
    <property type="entry name" value="ANTHRANILATE PHOSPHORIBOSYLTRANSFERASE"/>
    <property type="match status" value="1"/>
</dbReference>
<proteinExistence type="inferred from homology"/>
<dbReference type="NCBIfam" id="TIGR01245">
    <property type="entry name" value="trpD"/>
    <property type="match status" value="1"/>
</dbReference>
<dbReference type="InterPro" id="IPR017459">
    <property type="entry name" value="Glycosyl_Trfase_fam3_N_dom"/>
</dbReference>
<evidence type="ECO:0000256" key="9">
    <source>
        <dbReference type="HAMAP-Rule" id="MF_00211"/>
    </source>
</evidence>
<keyword evidence="2 9" id="KW-0028">Amino-acid biosynthesis</keyword>
<feature type="binding site" evidence="9">
    <location>
        <position position="226"/>
    </location>
    <ligand>
        <name>Mg(2+)</name>
        <dbReference type="ChEBI" id="CHEBI:18420"/>
        <label>1</label>
    </ligand>
</feature>
<dbReference type="Proteomes" id="UP000078532">
    <property type="component" value="Unassembled WGS sequence"/>
</dbReference>